<keyword evidence="2" id="KW-1185">Reference proteome</keyword>
<dbReference type="InterPro" id="IPR002110">
    <property type="entry name" value="Ankyrin_rpt"/>
</dbReference>
<evidence type="ECO:0000313" key="2">
    <source>
        <dbReference type="Proteomes" id="UP000254834"/>
    </source>
</evidence>
<dbReference type="AlphaFoldDB" id="A0A345ZBX4"/>
<dbReference type="InterPro" id="IPR036770">
    <property type="entry name" value="Ankyrin_rpt-contain_sf"/>
</dbReference>
<organism evidence="1 2">
    <name type="scientific">Candidatus Chromulinivorax destructor</name>
    <dbReference type="NCBI Taxonomy" id="2066483"/>
    <lineage>
        <taxon>Bacteria</taxon>
        <taxon>Candidatus Babelota</taxon>
        <taxon>Candidatus Babeliae</taxon>
        <taxon>Candidatus Babeliales</taxon>
        <taxon>Candidatus Chromulinivoraceae</taxon>
        <taxon>Candidatus Chromulinivorax</taxon>
    </lineage>
</organism>
<dbReference type="Proteomes" id="UP000254834">
    <property type="component" value="Chromosome"/>
</dbReference>
<dbReference type="OrthoDB" id="355857at2"/>
<reference evidence="1 2" key="1">
    <citation type="submission" date="2017-12" db="EMBL/GenBank/DDBJ databases">
        <title>Chromulinavorax destructans is a abundant pathogen of dominant heterotrophic picoflagllates.</title>
        <authorList>
            <person name="Deeg C.M."/>
            <person name="Zimmer M."/>
            <person name="Suttle C.A."/>
        </authorList>
    </citation>
    <scope>NUCLEOTIDE SEQUENCE [LARGE SCALE GENOMIC DNA]</scope>
    <source>
        <strain evidence="1 2">SeV1</strain>
    </source>
</reference>
<protein>
    <submittedName>
        <fullName evidence="1">Uncharacterized protein</fullName>
    </submittedName>
</protein>
<proteinExistence type="predicted"/>
<dbReference type="KEGG" id="cdes:C0J27_03525"/>
<name>A0A345ZBX4_9BACT</name>
<dbReference type="Pfam" id="PF13637">
    <property type="entry name" value="Ank_4"/>
    <property type="match status" value="1"/>
</dbReference>
<dbReference type="Gene3D" id="1.25.40.20">
    <property type="entry name" value="Ankyrin repeat-containing domain"/>
    <property type="match status" value="1"/>
</dbReference>
<evidence type="ECO:0000313" key="1">
    <source>
        <dbReference type="EMBL" id="AXK60791.1"/>
    </source>
</evidence>
<dbReference type="EMBL" id="CP025544">
    <property type="protein sequence ID" value="AXK60791.1"/>
    <property type="molecule type" value="Genomic_DNA"/>
</dbReference>
<accession>A0A345ZBX4</accession>
<gene>
    <name evidence="1" type="ORF">C0J27_03525</name>
</gene>
<dbReference type="SUPFAM" id="SSF48403">
    <property type="entry name" value="Ankyrin repeat"/>
    <property type="match status" value="1"/>
</dbReference>
<sequence length="296" mass="34325">MKKINKIITLSFLLCAGLMHITKSNDDLFDEDNFSGVFYTAEDDYLFKEFCNILLNTKIEELKKIMIPGNELAFMNFFTPTNDLVKDLVDETSLFELDYFQSCTYLHILIMLLNSEQLSYLEANYSHHDFKEGRCKILELIKYALEIGVDVNATNLLGYTPLHIAILSSLLQFQIRTNRYGAYEYFNKPLPDWKSIVFINSNVEVVRILLAAGADVHIFFDDERGLVDILEFLDGPKNEMDQYKKISNEETLTPEDIECKMIYLSLMPSFEGENADMYNILLEEFAAIKKLIQERI</sequence>
<dbReference type="RefSeq" id="WP_115585806.1">
    <property type="nucleotide sequence ID" value="NZ_CP025544.1"/>
</dbReference>